<gene>
    <name evidence="1" type="ORF">DWE98_01160</name>
</gene>
<reference evidence="2" key="1">
    <citation type="submission" date="2018-07" db="EMBL/GenBank/DDBJ databases">
        <authorList>
            <person name="Safronova V.I."/>
            <person name="Chirak E.R."/>
            <person name="Sazanova A.L."/>
        </authorList>
    </citation>
    <scope>NUCLEOTIDE SEQUENCE [LARGE SCALE GENOMIC DNA]</scope>
    <source>
        <strain evidence="2">RCAM04685</strain>
    </source>
</reference>
<proteinExistence type="predicted"/>
<evidence type="ECO:0000313" key="2">
    <source>
        <dbReference type="Proteomes" id="UP000255207"/>
    </source>
</evidence>
<accession>A0A370LCF3</accession>
<name>A0A370LCF3_9HYPH</name>
<dbReference type="EMBL" id="QQTP01000001">
    <property type="protein sequence ID" value="RDJ29215.1"/>
    <property type="molecule type" value="Genomic_DNA"/>
</dbReference>
<evidence type="ECO:0000313" key="1">
    <source>
        <dbReference type="EMBL" id="RDJ29215.1"/>
    </source>
</evidence>
<dbReference type="Proteomes" id="UP000255207">
    <property type="component" value="Unassembled WGS sequence"/>
</dbReference>
<organism evidence="1 2">
    <name type="scientific">Bosea caraganae</name>
    <dbReference type="NCBI Taxonomy" id="2763117"/>
    <lineage>
        <taxon>Bacteria</taxon>
        <taxon>Pseudomonadati</taxon>
        <taxon>Pseudomonadota</taxon>
        <taxon>Alphaproteobacteria</taxon>
        <taxon>Hyphomicrobiales</taxon>
        <taxon>Boseaceae</taxon>
        <taxon>Bosea</taxon>
    </lineage>
</organism>
<comment type="caution">
    <text evidence="1">The sequence shown here is derived from an EMBL/GenBank/DDBJ whole genome shotgun (WGS) entry which is preliminary data.</text>
</comment>
<dbReference type="AlphaFoldDB" id="A0A370LCF3"/>
<dbReference type="PROSITE" id="PS51257">
    <property type="entry name" value="PROKAR_LIPOPROTEIN"/>
    <property type="match status" value="1"/>
</dbReference>
<sequence length="62" mass="6552">MRGSASRRALSGGTGLFGLGCCSSGDRSRFSVCGFLRKPQCAQPRGLFRDGLLLGLLVFENA</sequence>
<protein>
    <submittedName>
        <fullName evidence="1">Uncharacterized protein</fullName>
    </submittedName>
</protein>
<keyword evidence="2" id="KW-1185">Reference proteome</keyword>